<evidence type="ECO:0000313" key="3">
    <source>
        <dbReference type="Proteomes" id="UP001281410"/>
    </source>
</evidence>
<protein>
    <recommendedName>
        <fullName evidence="1">Reverse transcriptase zinc-binding domain-containing protein</fullName>
    </recommendedName>
</protein>
<reference evidence="2" key="1">
    <citation type="journal article" date="2023" name="Plant J.">
        <title>Genome sequences and population genomics provide insights into the demographic history, inbreeding, and mutation load of two 'living fossil' tree species of Dipteronia.</title>
        <authorList>
            <person name="Feng Y."/>
            <person name="Comes H.P."/>
            <person name="Chen J."/>
            <person name="Zhu S."/>
            <person name="Lu R."/>
            <person name="Zhang X."/>
            <person name="Li P."/>
            <person name="Qiu J."/>
            <person name="Olsen K.M."/>
            <person name="Qiu Y."/>
        </authorList>
    </citation>
    <scope>NUCLEOTIDE SEQUENCE</scope>
    <source>
        <strain evidence="2">NBL</strain>
    </source>
</reference>
<accession>A0AAD9ZZZ1</accession>
<feature type="domain" description="Reverse transcriptase zinc-binding" evidence="1">
    <location>
        <begin position="31"/>
        <end position="98"/>
    </location>
</feature>
<keyword evidence="3" id="KW-1185">Reference proteome</keyword>
<dbReference type="InterPro" id="IPR026960">
    <property type="entry name" value="RVT-Znf"/>
</dbReference>
<name>A0AAD9ZZZ1_9ROSI</name>
<dbReference type="Proteomes" id="UP001281410">
    <property type="component" value="Unassembled WGS sequence"/>
</dbReference>
<evidence type="ECO:0000313" key="2">
    <source>
        <dbReference type="EMBL" id="KAK3197909.1"/>
    </source>
</evidence>
<proteinExistence type="predicted"/>
<dbReference type="EMBL" id="JANJYJ010000007">
    <property type="protein sequence ID" value="KAK3197909.1"/>
    <property type="molecule type" value="Genomic_DNA"/>
</dbReference>
<sequence length="169" mass="19334">MVPDTIAWSYNSNGLFLVGSFRRCLEEELRNNKGSHKLIWQMWCPLKVELFTWQLLRGRVIVKEVMNRFGFGPQDLSYPFCNDAIKPTSHLFLHCRWTWKDSCIDTARVKRLKVDVWCPPQVDSFKFNVDGSARGSPGPSRMGSVLRDSSDKVICLLSSYLGIDDANTA</sequence>
<dbReference type="Pfam" id="PF13966">
    <property type="entry name" value="zf-RVT"/>
    <property type="match status" value="1"/>
</dbReference>
<gene>
    <name evidence="2" type="ORF">Dsin_021324</name>
</gene>
<comment type="caution">
    <text evidence="2">The sequence shown here is derived from an EMBL/GenBank/DDBJ whole genome shotgun (WGS) entry which is preliminary data.</text>
</comment>
<dbReference type="AlphaFoldDB" id="A0AAD9ZZZ1"/>
<organism evidence="2 3">
    <name type="scientific">Dipteronia sinensis</name>
    <dbReference type="NCBI Taxonomy" id="43782"/>
    <lineage>
        <taxon>Eukaryota</taxon>
        <taxon>Viridiplantae</taxon>
        <taxon>Streptophyta</taxon>
        <taxon>Embryophyta</taxon>
        <taxon>Tracheophyta</taxon>
        <taxon>Spermatophyta</taxon>
        <taxon>Magnoliopsida</taxon>
        <taxon>eudicotyledons</taxon>
        <taxon>Gunneridae</taxon>
        <taxon>Pentapetalae</taxon>
        <taxon>rosids</taxon>
        <taxon>malvids</taxon>
        <taxon>Sapindales</taxon>
        <taxon>Sapindaceae</taxon>
        <taxon>Hippocastanoideae</taxon>
        <taxon>Acereae</taxon>
        <taxon>Dipteronia</taxon>
    </lineage>
</organism>
<evidence type="ECO:0000259" key="1">
    <source>
        <dbReference type="Pfam" id="PF13966"/>
    </source>
</evidence>